<reference evidence="3" key="1">
    <citation type="submission" date="2021-09" db="EMBL/GenBank/DDBJ databases">
        <authorList>
            <consortium name="AG Swart"/>
            <person name="Singh M."/>
            <person name="Singh A."/>
            <person name="Seah K."/>
            <person name="Emmerich C."/>
        </authorList>
    </citation>
    <scope>NUCLEOTIDE SEQUENCE</scope>
    <source>
        <strain evidence="3">ATCC30299</strain>
    </source>
</reference>
<gene>
    <name evidence="3" type="ORF">BSTOLATCC_MIC26361</name>
</gene>
<evidence type="ECO:0000256" key="1">
    <source>
        <dbReference type="PROSITE-ProRule" id="PRU00339"/>
    </source>
</evidence>
<dbReference type="Gene3D" id="1.25.40.10">
    <property type="entry name" value="Tetratricopeptide repeat domain"/>
    <property type="match status" value="1"/>
</dbReference>
<dbReference type="InterPro" id="IPR011990">
    <property type="entry name" value="TPR-like_helical_dom_sf"/>
</dbReference>
<dbReference type="InterPro" id="IPR019734">
    <property type="entry name" value="TPR_rpt"/>
</dbReference>
<dbReference type="PROSITE" id="PS50005">
    <property type="entry name" value="TPR"/>
    <property type="match status" value="1"/>
</dbReference>
<accession>A0AAU9J3Z6</accession>
<feature type="compositionally biased region" description="Basic and acidic residues" evidence="2">
    <location>
        <begin position="225"/>
        <end position="242"/>
    </location>
</feature>
<dbReference type="EMBL" id="CAJZBQ010000025">
    <property type="protein sequence ID" value="CAG9320446.1"/>
    <property type="molecule type" value="Genomic_DNA"/>
</dbReference>
<name>A0AAU9J3Z6_9CILI</name>
<sequence>MKKSLPKLKKGNTSRSHNSLSDANSVISHESIQEQSSESQQKNPQTKDQTEIKASVLVEYYWRSAKEHWSKRDFKGALQATDKIQEMMHNANDMKGLESTFSFKGDIFLDNNNVKEALICYQQQKNLAEQNKDYKDKMLAYKQLGHCYKLLKEYRLALINFKKLLQLAWSQNSIKWELLAYDYIGMQYYYLGDLDRAKYYHDRMWKGILEDKTSPVRELSMKALEAKQQRKNNVDERREKGPAKSLFFGPRDHNSYYLNGSDDDESELPSPRTSSGNGDVRLLPHFKVRREEEKKRHSKTAFVKHGSRGNEFKNSSSHKRIGERVKPFILLSHLSPIESLKNFYYVEQMHSLRYRDSHKNINNVGN</sequence>
<keyword evidence="4" id="KW-1185">Reference proteome</keyword>
<feature type="compositionally biased region" description="Basic residues" evidence="2">
    <location>
        <begin position="1"/>
        <end position="12"/>
    </location>
</feature>
<feature type="region of interest" description="Disordered" evidence="2">
    <location>
        <begin position="225"/>
        <end position="280"/>
    </location>
</feature>
<evidence type="ECO:0000256" key="2">
    <source>
        <dbReference type="SAM" id="MobiDB-lite"/>
    </source>
</evidence>
<dbReference type="Proteomes" id="UP001162131">
    <property type="component" value="Unassembled WGS sequence"/>
</dbReference>
<keyword evidence="1" id="KW-0802">TPR repeat</keyword>
<dbReference type="SMART" id="SM00028">
    <property type="entry name" value="TPR"/>
    <property type="match status" value="2"/>
</dbReference>
<feature type="region of interest" description="Disordered" evidence="2">
    <location>
        <begin position="1"/>
        <end position="49"/>
    </location>
</feature>
<evidence type="ECO:0000313" key="4">
    <source>
        <dbReference type="Proteomes" id="UP001162131"/>
    </source>
</evidence>
<evidence type="ECO:0000313" key="3">
    <source>
        <dbReference type="EMBL" id="CAG9320446.1"/>
    </source>
</evidence>
<comment type="caution">
    <text evidence="3">The sequence shown here is derived from an EMBL/GenBank/DDBJ whole genome shotgun (WGS) entry which is preliminary data.</text>
</comment>
<feature type="compositionally biased region" description="Low complexity" evidence="2">
    <location>
        <begin position="25"/>
        <end position="41"/>
    </location>
</feature>
<feature type="repeat" description="TPR" evidence="1">
    <location>
        <begin position="138"/>
        <end position="171"/>
    </location>
</feature>
<organism evidence="3 4">
    <name type="scientific">Blepharisma stoltei</name>
    <dbReference type="NCBI Taxonomy" id="1481888"/>
    <lineage>
        <taxon>Eukaryota</taxon>
        <taxon>Sar</taxon>
        <taxon>Alveolata</taxon>
        <taxon>Ciliophora</taxon>
        <taxon>Postciliodesmatophora</taxon>
        <taxon>Heterotrichea</taxon>
        <taxon>Heterotrichida</taxon>
        <taxon>Blepharismidae</taxon>
        <taxon>Blepharisma</taxon>
    </lineage>
</organism>
<dbReference type="AlphaFoldDB" id="A0AAU9J3Z6"/>
<proteinExistence type="predicted"/>
<dbReference type="SUPFAM" id="SSF48452">
    <property type="entry name" value="TPR-like"/>
    <property type="match status" value="1"/>
</dbReference>
<feature type="compositionally biased region" description="Polar residues" evidence="2">
    <location>
        <begin position="13"/>
        <end position="24"/>
    </location>
</feature>
<protein>
    <submittedName>
        <fullName evidence="3">Uncharacterized protein</fullName>
    </submittedName>
</protein>